<proteinExistence type="inferred from homology"/>
<evidence type="ECO:0000256" key="12">
    <source>
        <dbReference type="RuleBase" id="RU363056"/>
    </source>
</evidence>
<keyword evidence="14" id="KW-0762">Sugar transport</keyword>
<feature type="transmembrane region" description="Helical" evidence="11">
    <location>
        <begin position="112"/>
        <end position="134"/>
    </location>
</feature>
<evidence type="ECO:0000256" key="4">
    <source>
        <dbReference type="ARBA" id="ARBA00020515"/>
    </source>
</evidence>
<evidence type="ECO:0000259" key="13">
    <source>
        <dbReference type="PROSITE" id="PS50928"/>
    </source>
</evidence>
<feature type="transmembrane region" description="Helical" evidence="11">
    <location>
        <begin position="146"/>
        <end position="164"/>
    </location>
</feature>
<keyword evidence="12" id="KW-0997">Cell inner membrane</keyword>
<dbReference type="EMBL" id="JACHBG010000029">
    <property type="protein sequence ID" value="MBB6488946.1"/>
    <property type="molecule type" value="Genomic_DNA"/>
</dbReference>
<comment type="caution">
    <text evidence="14">The sequence shown here is derived from an EMBL/GenBank/DDBJ whole genome shotgun (WGS) entry which is preliminary data.</text>
</comment>
<evidence type="ECO:0000256" key="1">
    <source>
        <dbReference type="ARBA" id="ARBA00004651"/>
    </source>
</evidence>
<evidence type="ECO:0000256" key="5">
    <source>
        <dbReference type="ARBA" id="ARBA00022448"/>
    </source>
</evidence>
<accession>A0A7X0MFY6</accession>
<name>A0A7X0MFY6_9HYPH</name>
<keyword evidence="5 11" id="KW-0813">Transport</keyword>
<dbReference type="PROSITE" id="PS50928">
    <property type="entry name" value="ABC_TM1"/>
    <property type="match status" value="1"/>
</dbReference>
<dbReference type="AlphaFoldDB" id="A0A7X0MFY6"/>
<dbReference type="GO" id="GO:0005886">
    <property type="term" value="C:plasma membrane"/>
    <property type="evidence" value="ECO:0007669"/>
    <property type="project" value="UniProtKB-SubCell"/>
</dbReference>
<dbReference type="InterPro" id="IPR000515">
    <property type="entry name" value="MetI-like"/>
</dbReference>
<dbReference type="PANTHER" id="PTHR43744">
    <property type="entry name" value="ABC TRANSPORTER PERMEASE PROTEIN MG189-RELATED-RELATED"/>
    <property type="match status" value="1"/>
</dbReference>
<protein>
    <recommendedName>
        <fullName evidence="4 12">sn-glycerol-3-phosphate transport system permease protein UgpE</fullName>
    </recommendedName>
</protein>
<dbReference type="CDD" id="cd06261">
    <property type="entry name" value="TM_PBP2"/>
    <property type="match status" value="1"/>
</dbReference>
<comment type="subunit">
    <text evidence="3 12">The complex is composed of two ATP-binding proteins (UgpC), two transmembrane proteins (UgpA and UgpE) and a solute-binding protein (UgpB).</text>
</comment>
<evidence type="ECO:0000256" key="8">
    <source>
        <dbReference type="ARBA" id="ARBA00022989"/>
    </source>
</evidence>
<keyword evidence="7 11" id="KW-0812">Transmembrane</keyword>
<keyword evidence="6 12" id="KW-1003">Cell membrane</keyword>
<comment type="subcellular location">
    <subcellularLocation>
        <location evidence="12">Cell inner membrane</location>
        <topology evidence="12">Multi-pass membrane protein</topology>
    </subcellularLocation>
    <subcellularLocation>
        <location evidence="1 11">Cell membrane</location>
        <topology evidence="1 11">Multi-pass membrane protein</topology>
    </subcellularLocation>
</comment>
<feature type="transmembrane region" description="Helical" evidence="11">
    <location>
        <begin position="16"/>
        <end position="36"/>
    </location>
</feature>
<dbReference type="Gene3D" id="1.10.3720.10">
    <property type="entry name" value="MetI-like"/>
    <property type="match status" value="1"/>
</dbReference>
<dbReference type="SUPFAM" id="SSF161098">
    <property type="entry name" value="MetI-like"/>
    <property type="match status" value="1"/>
</dbReference>
<feature type="transmembrane region" description="Helical" evidence="11">
    <location>
        <begin position="185"/>
        <end position="207"/>
    </location>
</feature>
<dbReference type="Pfam" id="PF00528">
    <property type="entry name" value="BPD_transp_1"/>
    <property type="match status" value="1"/>
</dbReference>
<feature type="transmembrane region" description="Helical" evidence="11">
    <location>
        <begin position="74"/>
        <end position="100"/>
    </location>
</feature>
<feature type="transmembrane region" description="Helical" evidence="11">
    <location>
        <begin position="244"/>
        <end position="265"/>
    </location>
</feature>
<comment type="function">
    <text evidence="10 12">Part of the ABC transporter complex UgpBAEC involved in sn-glycerol-3-phosphate (G3P) import. Probably responsible for the translocation of the substrate across the membrane.</text>
</comment>
<evidence type="ECO:0000256" key="2">
    <source>
        <dbReference type="ARBA" id="ARBA00009306"/>
    </source>
</evidence>
<dbReference type="RefSeq" id="WP_184710846.1">
    <property type="nucleotide sequence ID" value="NZ_JACHBG010000029.1"/>
</dbReference>
<evidence type="ECO:0000313" key="14">
    <source>
        <dbReference type="EMBL" id="MBB6488946.1"/>
    </source>
</evidence>
<feature type="domain" description="ABC transmembrane type-1" evidence="13">
    <location>
        <begin position="75"/>
        <end position="265"/>
    </location>
</feature>
<comment type="similarity">
    <text evidence="2 11">Belongs to the binding-protein-dependent transport system permease family.</text>
</comment>
<dbReference type="PANTHER" id="PTHR43744:SF8">
    <property type="entry name" value="SN-GLYCEROL-3-PHOSPHATE TRANSPORT SYSTEM PERMEASE PROTEIN UGPE"/>
    <property type="match status" value="1"/>
</dbReference>
<reference evidence="14 15" key="1">
    <citation type="submission" date="2020-08" db="EMBL/GenBank/DDBJ databases">
        <title>Genomic Encyclopedia of Type Strains, Phase IV (KMG-V): Genome sequencing to study the core and pangenomes of soil and plant-associated prokaryotes.</title>
        <authorList>
            <person name="Whitman W."/>
        </authorList>
    </citation>
    <scope>NUCLEOTIDE SEQUENCE [LARGE SCALE GENOMIC DNA]</scope>
    <source>
        <strain evidence="14 15">SEMIA 4060</strain>
    </source>
</reference>
<evidence type="ECO:0000256" key="10">
    <source>
        <dbReference type="ARBA" id="ARBA00037054"/>
    </source>
</evidence>
<dbReference type="InterPro" id="IPR035906">
    <property type="entry name" value="MetI-like_sf"/>
</dbReference>
<dbReference type="GO" id="GO:0055085">
    <property type="term" value="P:transmembrane transport"/>
    <property type="evidence" value="ECO:0007669"/>
    <property type="project" value="InterPro"/>
</dbReference>
<dbReference type="Proteomes" id="UP000565576">
    <property type="component" value="Unassembled WGS sequence"/>
</dbReference>
<gene>
    <name evidence="12" type="primary">ugpE</name>
    <name evidence="14" type="ORF">GGD46_006271</name>
</gene>
<evidence type="ECO:0000256" key="11">
    <source>
        <dbReference type="RuleBase" id="RU363032"/>
    </source>
</evidence>
<evidence type="ECO:0000313" key="15">
    <source>
        <dbReference type="Proteomes" id="UP000565576"/>
    </source>
</evidence>
<evidence type="ECO:0000256" key="6">
    <source>
        <dbReference type="ARBA" id="ARBA00022475"/>
    </source>
</evidence>
<sequence>MILTSSRSRYFVQQGTIHLALAIGAVFMLLPFWLMLRTSFTPPDDIFRGNLLALPAFTLENYVRVFEDVPILRYYFNGVVVVVAIFIGQVAVCVPAAYALSRLRFAGQALSLWLVLAAMMVPYQVTAIPVYVLLSQFGLVNSYGALILPFLSSAFSVFLLRQFFLSIPQSVFESARLDGASPFRILWHIVFPMARPAITTFGIFSFVSHWNDYFWPSFVLRNDTAATVPFGIVRFLDQELGSEYGPQMAAATLTVLPLLLGFLLAQRQFIAGMSMTSGQVD</sequence>
<organism evidence="14 15">
    <name type="scientific">Rhizobium lusitanum</name>
    <dbReference type="NCBI Taxonomy" id="293958"/>
    <lineage>
        <taxon>Bacteria</taxon>
        <taxon>Pseudomonadati</taxon>
        <taxon>Pseudomonadota</taxon>
        <taxon>Alphaproteobacteria</taxon>
        <taxon>Hyphomicrobiales</taxon>
        <taxon>Rhizobiaceae</taxon>
        <taxon>Rhizobium/Agrobacterium group</taxon>
        <taxon>Rhizobium</taxon>
    </lineage>
</organism>
<evidence type="ECO:0000256" key="7">
    <source>
        <dbReference type="ARBA" id="ARBA00022692"/>
    </source>
</evidence>
<keyword evidence="8 11" id="KW-1133">Transmembrane helix</keyword>
<evidence type="ECO:0000256" key="9">
    <source>
        <dbReference type="ARBA" id="ARBA00023136"/>
    </source>
</evidence>
<evidence type="ECO:0000256" key="3">
    <source>
        <dbReference type="ARBA" id="ARBA00011557"/>
    </source>
</evidence>
<keyword evidence="9 11" id="KW-0472">Membrane</keyword>